<protein>
    <submittedName>
        <fullName evidence="1">Uncharacterized protein</fullName>
    </submittedName>
</protein>
<reference evidence="2" key="1">
    <citation type="journal article" date="2016" name="Genome Announc.">
        <title>Draft genome sequences of fungus Aspergillus calidoustus.</title>
        <authorList>
            <person name="Horn F."/>
            <person name="Linde J."/>
            <person name="Mattern D.J."/>
            <person name="Walther G."/>
            <person name="Guthke R."/>
            <person name="Scherlach K."/>
            <person name="Martin K."/>
            <person name="Brakhage A.A."/>
            <person name="Petzke L."/>
            <person name="Valiante V."/>
        </authorList>
    </citation>
    <scope>NUCLEOTIDE SEQUENCE [LARGE SCALE GENOMIC DNA]</scope>
    <source>
        <strain evidence="2">SF006504</strain>
    </source>
</reference>
<dbReference type="AlphaFoldDB" id="A0A0U5CB48"/>
<gene>
    <name evidence="1" type="ORF">ASPCAL09743</name>
</gene>
<evidence type="ECO:0000313" key="2">
    <source>
        <dbReference type="Proteomes" id="UP000054771"/>
    </source>
</evidence>
<accession>A0A0U5CB48</accession>
<proteinExistence type="predicted"/>
<name>A0A0U5CB48_ASPCI</name>
<dbReference type="Proteomes" id="UP000054771">
    <property type="component" value="Unassembled WGS sequence"/>
</dbReference>
<evidence type="ECO:0000313" key="1">
    <source>
        <dbReference type="EMBL" id="CEL06570.1"/>
    </source>
</evidence>
<keyword evidence="2" id="KW-1185">Reference proteome</keyword>
<dbReference type="EMBL" id="CDMC01000008">
    <property type="protein sequence ID" value="CEL06570.1"/>
    <property type="molecule type" value="Genomic_DNA"/>
</dbReference>
<sequence>MRSSHYRASAQRADCSSGAHRRAYRCQSSAAWEEKIMDAVTGLWSSRTSWPYYWSFQSFAASMISLKCAVISQGTSPPTYPTLPVCSLSRCPPTSASTCVWVSGE</sequence>
<organism evidence="1 2">
    <name type="scientific">Aspergillus calidoustus</name>
    <dbReference type="NCBI Taxonomy" id="454130"/>
    <lineage>
        <taxon>Eukaryota</taxon>
        <taxon>Fungi</taxon>
        <taxon>Dikarya</taxon>
        <taxon>Ascomycota</taxon>
        <taxon>Pezizomycotina</taxon>
        <taxon>Eurotiomycetes</taxon>
        <taxon>Eurotiomycetidae</taxon>
        <taxon>Eurotiales</taxon>
        <taxon>Aspergillaceae</taxon>
        <taxon>Aspergillus</taxon>
        <taxon>Aspergillus subgen. Nidulantes</taxon>
    </lineage>
</organism>